<name>A0A454XJM7_PRIPA</name>
<reference evidence="2" key="1">
    <citation type="journal article" date="2008" name="Nat. Genet.">
        <title>The Pristionchus pacificus genome provides a unique perspective on nematode lifestyle and parasitism.</title>
        <authorList>
            <person name="Dieterich C."/>
            <person name="Clifton S.W."/>
            <person name="Schuster L.N."/>
            <person name="Chinwalla A."/>
            <person name="Delehaunty K."/>
            <person name="Dinkelacker I."/>
            <person name="Fulton L."/>
            <person name="Fulton R."/>
            <person name="Godfrey J."/>
            <person name="Minx P."/>
            <person name="Mitreva M."/>
            <person name="Roeseler W."/>
            <person name="Tian H."/>
            <person name="Witte H."/>
            <person name="Yang S.P."/>
            <person name="Wilson R.K."/>
            <person name="Sommer R.J."/>
        </authorList>
    </citation>
    <scope>NUCLEOTIDE SEQUENCE [LARGE SCALE GENOMIC DNA]</scope>
    <source>
        <strain evidence="2">PS312</strain>
    </source>
</reference>
<keyword evidence="2" id="KW-1185">Reference proteome</keyword>
<evidence type="ECO:0000313" key="1">
    <source>
        <dbReference type="EnsemblMetazoa" id="PPA33615.1"/>
    </source>
</evidence>
<dbReference type="AlphaFoldDB" id="A0A454XJM7"/>
<dbReference type="Proteomes" id="UP000005239">
    <property type="component" value="Unassembled WGS sequence"/>
</dbReference>
<organism evidence="1 2">
    <name type="scientific">Pristionchus pacificus</name>
    <name type="common">Parasitic nematode worm</name>
    <dbReference type="NCBI Taxonomy" id="54126"/>
    <lineage>
        <taxon>Eukaryota</taxon>
        <taxon>Metazoa</taxon>
        <taxon>Ecdysozoa</taxon>
        <taxon>Nematoda</taxon>
        <taxon>Chromadorea</taxon>
        <taxon>Rhabditida</taxon>
        <taxon>Rhabditina</taxon>
        <taxon>Diplogasteromorpha</taxon>
        <taxon>Diplogasteroidea</taxon>
        <taxon>Neodiplogasteridae</taxon>
        <taxon>Pristionchus</taxon>
    </lineage>
</organism>
<dbReference type="EnsemblMetazoa" id="PPA33615.1">
    <property type="protein sequence ID" value="PPA33615.1"/>
    <property type="gene ID" value="WBGene00271984"/>
</dbReference>
<protein>
    <submittedName>
        <fullName evidence="1">Uncharacterized protein</fullName>
    </submittedName>
</protein>
<reference evidence="1" key="2">
    <citation type="submission" date="2022-06" db="UniProtKB">
        <authorList>
            <consortium name="EnsemblMetazoa"/>
        </authorList>
    </citation>
    <scope>IDENTIFICATION</scope>
    <source>
        <strain evidence="1">PS312</strain>
    </source>
</reference>
<proteinExistence type="predicted"/>
<sequence>MTNPLKDSTGCVIAFGVVMGSLIALNCIYYMFFVPRVILTYYCYVRDTVDKGNTVESKEDVEKALDD</sequence>
<accession>A0A454XJM7</accession>
<gene>
    <name evidence="1" type="primary">WBGene00271984</name>
</gene>
<evidence type="ECO:0000313" key="2">
    <source>
        <dbReference type="Proteomes" id="UP000005239"/>
    </source>
</evidence>
<accession>A0A8R1UJ93</accession>